<dbReference type="InterPro" id="IPR037104">
    <property type="entry name" value="Annexin_sf"/>
</dbReference>
<evidence type="ECO:0000313" key="2">
    <source>
        <dbReference type="EMBL" id="MFC4633502.1"/>
    </source>
</evidence>
<organism evidence="2 3">
    <name type="scientific">Dokdonia ponticola</name>
    <dbReference type="NCBI Taxonomy" id="2041041"/>
    <lineage>
        <taxon>Bacteria</taxon>
        <taxon>Pseudomonadati</taxon>
        <taxon>Bacteroidota</taxon>
        <taxon>Flavobacteriia</taxon>
        <taxon>Flavobacteriales</taxon>
        <taxon>Flavobacteriaceae</taxon>
        <taxon>Dokdonia</taxon>
    </lineage>
</organism>
<sequence length="164" mass="18260">MRLTKAHKIGIGSALGVLVITIGYASVRARQRDKRFAVILQAISGVLADIEGGLDTTKAFDLQYKERVLQSVSQTVITLKKQTAIGYASLINSALTPWYLNDDEEKIYGVFRGLKDKVQVSQLANAYQEEYENNLIDVLKDRLSTSEIKIIMGIVAKLPPYRTL</sequence>
<dbReference type="Proteomes" id="UP001596043">
    <property type="component" value="Unassembled WGS sequence"/>
</dbReference>
<dbReference type="EMBL" id="JBHSFV010000002">
    <property type="protein sequence ID" value="MFC4633502.1"/>
    <property type="molecule type" value="Genomic_DNA"/>
</dbReference>
<reference evidence="3" key="1">
    <citation type="journal article" date="2019" name="Int. J. Syst. Evol. Microbiol.">
        <title>The Global Catalogue of Microorganisms (GCM) 10K type strain sequencing project: providing services to taxonomists for standard genome sequencing and annotation.</title>
        <authorList>
            <consortium name="The Broad Institute Genomics Platform"/>
            <consortium name="The Broad Institute Genome Sequencing Center for Infectious Disease"/>
            <person name="Wu L."/>
            <person name="Ma J."/>
        </authorList>
    </citation>
    <scope>NUCLEOTIDE SEQUENCE [LARGE SCALE GENOMIC DNA]</scope>
    <source>
        <strain evidence="3">YJ-61-S</strain>
    </source>
</reference>
<evidence type="ECO:0000256" key="1">
    <source>
        <dbReference type="SAM" id="Phobius"/>
    </source>
</evidence>
<gene>
    <name evidence="2" type="ORF">ACFO3O_06265</name>
</gene>
<proteinExistence type="predicted"/>
<comment type="caution">
    <text evidence="2">The sequence shown here is derived from an EMBL/GenBank/DDBJ whole genome shotgun (WGS) entry which is preliminary data.</text>
</comment>
<keyword evidence="1" id="KW-0472">Membrane</keyword>
<evidence type="ECO:0000313" key="3">
    <source>
        <dbReference type="Proteomes" id="UP001596043"/>
    </source>
</evidence>
<name>A0ABV9HTN6_9FLAO</name>
<keyword evidence="3" id="KW-1185">Reference proteome</keyword>
<protein>
    <submittedName>
        <fullName evidence="2">Uncharacterized protein</fullName>
    </submittedName>
</protein>
<dbReference type="SUPFAM" id="SSF47874">
    <property type="entry name" value="Annexin"/>
    <property type="match status" value="1"/>
</dbReference>
<keyword evidence="1" id="KW-0812">Transmembrane</keyword>
<accession>A0ABV9HTN6</accession>
<dbReference type="RefSeq" id="WP_379977709.1">
    <property type="nucleotide sequence ID" value="NZ_JBHSFV010000002.1"/>
</dbReference>
<feature type="transmembrane region" description="Helical" evidence="1">
    <location>
        <begin position="6"/>
        <end position="27"/>
    </location>
</feature>
<keyword evidence="1" id="KW-1133">Transmembrane helix</keyword>